<dbReference type="PANTHER" id="PTHR40260">
    <property type="entry name" value="BLR8190 PROTEIN"/>
    <property type="match status" value="1"/>
</dbReference>
<dbReference type="InterPro" id="IPR009799">
    <property type="entry name" value="EthD_dom"/>
</dbReference>
<dbReference type="PANTHER" id="PTHR40260:SF2">
    <property type="entry name" value="BLR8190 PROTEIN"/>
    <property type="match status" value="1"/>
</dbReference>
<dbReference type="GO" id="GO:0016491">
    <property type="term" value="F:oxidoreductase activity"/>
    <property type="evidence" value="ECO:0007669"/>
    <property type="project" value="InterPro"/>
</dbReference>
<dbReference type="NCBIfam" id="TIGR02118">
    <property type="entry name" value="EthD family reductase"/>
    <property type="match status" value="1"/>
</dbReference>
<dbReference type="AlphaFoldDB" id="C0GFE5"/>
<dbReference type="EMBL" id="ACJM01000005">
    <property type="protein sequence ID" value="EEG77905.1"/>
    <property type="molecule type" value="Genomic_DNA"/>
</dbReference>
<keyword evidence="3" id="KW-1185">Reference proteome</keyword>
<proteinExistence type="predicted"/>
<organism evidence="2 3">
    <name type="scientific">Dethiobacter alkaliphilus AHT 1</name>
    <dbReference type="NCBI Taxonomy" id="555088"/>
    <lineage>
        <taxon>Bacteria</taxon>
        <taxon>Bacillati</taxon>
        <taxon>Bacillota</taxon>
        <taxon>Dethiobacteria</taxon>
        <taxon>Dethiobacterales</taxon>
        <taxon>Dethiobacteraceae</taxon>
        <taxon>Dethiobacter</taxon>
    </lineage>
</organism>
<gene>
    <name evidence="2" type="ORF">DealDRAFT_1204</name>
</gene>
<dbReference type="Pfam" id="PF07110">
    <property type="entry name" value="EthD"/>
    <property type="match status" value="1"/>
</dbReference>
<feature type="domain" description="EthD" evidence="1">
    <location>
        <begin position="18"/>
        <end position="91"/>
    </location>
</feature>
<name>C0GFE5_DETAL</name>
<dbReference type="Gene3D" id="3.30.70.100">
    <property type="match status" value="1"/>
</dbReference>
<dbReference type="eggNOG" id="ENOG5032S97">
    <property type="taxonomic scope" value="Bacteria"/>
</dbReference>
<dbReference type="RefSeq" id="WP_008515795.1">
    <property type="nucleotide sequence ID" value="NZ_ACJM01000005.1"/>
</dbReference>
<dbReference type="SUPFAM" id="SSF54909">
    <property type="entry name" value="Dimeric alpha+beta barrel"/>
    <property type="match status" value="1"/>
</dbReference>
<dbReference type="Proteomes" id="UP000006443">
    <property type="component" value="Unassembled WGS sequence"/>
</dbReference>
<sequence>MIKVSVLYPNSEGKKFDIDYYCNNHMSLVKEKLGTALKGGAVEVGLSGGEPGAPAPFLAMGHMYFDSMEEFQAAFLPHVATFMGDLPNYTDITPVIQISEVKLQQFP</sequence>
<comment type="caution">
    <text evidence="2">The sequence shown here is derived from an EMBL/GenBank/DDBJ whole genome shotgun (WGS) entry which is preliminary data.</text>
</comment>
<evidence type="ECO:0000313" key="2">
    <source>
        <dbReference type="EMBL" id="EEG77905.1"/>
    </source>
</evidence>
<reference evidence="2 3" key="1">
    <citation type="submission" date="2009-02" db="EMBL/GenBank/DDBJ databases">
        <title>Sequencing of the draft genome and assembly of Dethiobacter alkaliphilus AHT 1.</title>
        <authorList>
            <consortium name="US DOE Joint Genome Institute (JGI-PGF)"/>
            <person name="Lucas S."/>
            <person name="Copeland A."/>
            <person name="Lapidus A."/>
            <person name="Glavina del Rio T."/>
            <person name="Dalin E."/>
            <person name="Tice H."/>
            <person name="Bruce D."/>
            <person name="Goodwin L."/>
            <person name="Pitluck S."/>
            <person name="Larimer F."/>
            <person name="Land M.L."/>
            <person name="Hauser L."/>
            <person name="Muyzer G."/>
        </authorList>
    </citation>
    <scope>NUCLEOTIDE SEQUENCE [LARGE SCALE GENOMIC DNA]</scope>
    <source>
        <strain evidence="2 3">AHT 1</strain>
    </source>
</reference>
<dbReference type="InterPro" id="IPR011008">
    <property type="entry name" value="Dimeric_a/b-barrel"/>
</dbReference>
<dbReference type="STRING" id="555088.DealDRAFT_1204"/>
<evidence type="ECO:0000313" key="3">
    <source>
        <dbReference type="Proteomes" id="UP000006443"/>
    </source>
</evidence>
<dbReference type="OrthoDB" id="5343971at2"/>
<accession>C0GFE5</accession>
<evidence type="ECO:0000259" key="1">
    <source>
        <dbReference type="Pfam" id="PF07110"/>
    </source>
</evidence>
<protein>
    <submittedName>
        <fullName evidence="2">Ethyl tert-butyl ether degradation EthD</fullName>
    </submittedName>
</protein>